<dbReference type="Pfam" id="PF04005">
    <property type="entry name" value="Hus1"/>
    <property type="match status" value="1"/>
</dbReference>
<organism evidence="3">
    <name type="scientific">Fonticula alba</name>
    <name type="common">Slime mold</name>
    <dbReference type="NCBI Taxonomy" id="691883"/>
    <lineage>
        <taxon>Eukaryota</taxon>
        <taxon>Rotosphaerida</taxon>
        <taxon>Fonticulaceae</taxon>
        <taxon>Fonticula</taxon>
    </lineage>
</organism>
<dbReference type="GeneID" id="20525757"/>
<dbReference type="GO" id="GO:0033314">
    <property type="term" value="P:mitotic DNA replication checkpoint signaling"/>
    <property type="evidence" value="ECO:0007669"/>
    <property type="project" value="TreeGrafter"/>
</dbReference>
<evidence type="ECO:0000256" key="1">
    <source>
        <dbReference type="ARBA" id="ARBA00004123"/>
    </source>
</evidence>
<proteinExistence type="predicted"/>
<name>A0A058ZB39_FONAL</name>
<dbReference type="PANTHER" id="PTHR12900">
    <property type="entry name" value="MITOTIC AND DNA DAMAGE CHECKPOINT PROTEIN HUS1"/>
    <property type="match status" value="1"/>
</dbReference>
<comment type="subcellular location">
    <subcellularLocation>
        <location evidence="1">Nucleus</location>
    </subcellularLocation>
</comment>
<dbReference type="GO" id="GO:0000723">
    <property type="term" value="P:telomere maintenance"/>
    <property type="evidence" value="ECO:0007669"/>
    <property type="project" value="TreeGrafter"/>
</dbReference>
<keyword evidence="2" id="KW-0539">Nucleus</keyword>
<dbReference type="InterPro" id="IPR007150">
    <property type="entry name" value="HUS1/Mec3"/>
</dbReference>
<evidence type="ECO:0000313" key="4">
    <source>
        <dbReference type="Proteomes" id="UP000030693"/>
    </source>
</evidence>
<evidence type="ECO:0008006" key="5">
    <source>
        <dbReference type="Google" id="ProtNLM"/>
    </source>
</evidence>
<dbReference type="EMBL" id="KB932202">
    <property type="protein sequence ID" value="KCV71614.1"/>
    <property type="molecule type" value="Genomic_DNA"/>
</dbReference>
<dbReference type="GO" id="GO:0030896">
    <property type="term" value="C:checkpoint clamp complex"/>
    <property type="evidence" value="ECO:0007669"/>
    <property type="project" value="InterPro"/>
</dbReference>
<dbReference type="GO" id="GO:0044778">
    <property type="term" value="P:meiotic DNA integrity checkpoint signaling"/>
    <property type="evidence" value="ECO:0007669"/>
    <property type="project" value="TreeGrafter"/>
</dbReference>
<sequence length="287" mass="32680">MTNFRGVLNNPDPLNKVLFALRDIGRTVSIFFSSHETTIYSLEKAGVRAVAKFHPQELFSSFQLIDCPGGVLAVEASCQDLLVVLQSSLHSRRSCTIQLQWQGHQLLMHFTIQKDSLVSANGAERLRTVTHSVPVYFWDAERCLAFASSLPEPYPEISFEREDLAVMKQTIDKLARLDRYVELSLRESGCLYLASRNHHVMVQVIFNIKNQAYAEDIPQHQEYSLTLDARDLQRVFSSTYVNPHKLVFELQGDMAVITAVVEDEFLTRSSQLERLRYFLPVASPDAQ</sequence>
<evidence type="ECO:0000313" key="3">
    <source>
        <dbReference type="EMBL" id="KCV71614.1"/>
    </source>
</evidence>
<dbReference type="Proteomes" id="UP000030693">
    <property type="component" value="Unassembled WGS sequence"/>
</dbReference>
<dbReference type="AlphaFoldDB" id="A0A058ZB39"/>
<evidence type="ECO:0000256" key="2">
    <source>
        <dbReference type="ARBA" id="ARBA00023242"/>
    </source>
</evidence>
<dbReference type="RefSeq" id="XP_009493193.1">
    <property type="nucleotide sequence ID" value="XM_009494918.1"/>
</dbReference>
<dbReference type="GO" id="GO:0035861">
    <property type="term" value="C:site of double-strand break"/>
    <property type="evidence" value="ECO:0007669"/>
    <property type="project" value="TreeGrafter"/>
</dbReference>
<keyword evidence="4" id="KW-1185">Reference proteome</keyword>
<gene>
    <name evidence="3" type="ORF">H696_01032</name>
</gene>
<dbReference type="Gene3D" id="3.70.10.10">
    <property type="match status" value="1"/>
</dbReference>
<dbReference type="GO" id="GO:0006289">
    <property type="term" value="P:nucleotide-excision repair"/>
    <property type="evidence" value="ECO:0007669"/>
    <property type="project" value="TreeGrafter"/>
</dbReference>
<protein>
    <recommendedName>
        <fullName evidence="5">Checkpoint protein</fullName>
    </recommendedName>
</protein>
<reference evidence="3" key="1">
    <citation type="submission" date="2013-04" db="EMBL/GenBank/DDBJ databases">
        <title>The Genome Sequence of Fonticula alba ATCC 38817.</title>
        <authorList>
            <consortium name="The Broad Institute Genomics Platform"/>
            <person name="Russ C."/>
            <person name="Cuomo C."/>
            <person name="Burger G."/>
            <person name="Gray M.W."/>
            <person name="Holland P.W.H."/>
            <person name="King N."/>
            <person name="Lang F.B.F."/>
            <person name="Roger A.J."/>
            <person name="Ruiz-Trillo I."/>
            <person name="Brown M."/>
            <person name="Walker B."/>
            <person name="Young S."/>
            <person name="Zeng Q."/>
            <person name="Gargeya S."/>
            <person name="Fitzgerald M."/>
            <person name="Haas B."/>
            <person name="Abouelleil A."/>
            <person name="Allen A.W."/>
            <person name="Alvarado L."/>
            <person name="Arachchi H.M."/>
            <person name="Berlin A.M."/>
            <person name="Chapman S.B."/>
            <person name="Gainer-Dewar J."/>
            <person name="Goldberg J."/>
            <person name="Griggs A."/>
            <person name="Gujja S."/>
            <person name="Hansen M."/>
            <person name="Howarth C."/>
            <person name="Imamovic A."/>
            <person name="Ireland A."/>
            <person name="Larimer J."/>
            <person name="McCowan C."/>
            <person name="Murphy C."/>
            <person name="Pearson M."/>
            <person name="Poon T.W."/>
            <person name="Priest M."/>
            <person name="Roberts A."/>
            <person name="Saif S."/>
            <person name="Shea T."/>
            <person name="Sisk P."/>
            <person name="Sykes S."/>
            <person name="Wortman J."/>
            <person name="Nusbaum C."/>
            <person name="Birren B."/>
        </authorList>
    </citation>
    <scope>NUCLEOTIDE SEQUENCE [LARGE SCALE GENOMIC DNA]</scope>
    <source>
        <strain evidence="3">ATCC 38817</strain>
    </source>
</reference>
<dbReference type="GO" id="GO:0031573">
    <property type="term" value="P:mitotic intra-S DNA damage checkpoint signaling"/>
    <property type="evidence" value="ECO:0007669"/>
    <property type="project" value="TreeGrafter"/>
</dbReference>
<accession>A0A058ZB39</accession>
<dbReference type="PANTHER" id="PTHR12900:SF0">
    <property type="entry name" value="CHECKPOINT PROTEIN"/>
    <property type="match status" value="1"/>
</dbReference>
<dbReference type="GO" id="GO:0000724">
    <property type="term" value="P:double-strand break repair via homologous recombination"/>
    <property type="evidence" value="ECO:0007669"/>
    <property type="project" value="TreeGrafter"/>
</dbReference>